<sequence>MPPKLAARTVGLKGLAWLFVCVAPFAFMFYAPQELDYGVSLTAEVAQSVYLGTVLSIAAAVRAIGLRNGGAFARGGVRPPLLVLLNAIWPLFPFGVVAHLVVVLVGGAFAGFRIALGIVAVSLLVLLAQILFGAWIGMILSPTRALVVLIVVPVAWMLAPGWARIPLLNQLNGQFHGCCTGAETYSRPAAWGSALVGLAVLAAVAGAIALLGPTRTVGTDGVFSGEARRRSAAVASAVPVVVAVVAFLLPPDVTGWAAAEKRPNDTRCFDGTPEVCVRPEHVDDVAEVRAALDELERRWTPYGVPLPSAVSEAGGAGKVRFQYGPDHTRELVKLTVALNSLPSAERCYQAPLPPAHDRSLVAAVDHITVWLLTLTGGATTFEIREWVSDPANMQEAWDVADLTDEAQAAWYRQQLAVVESCGGRDA</sequence>
<keyword evidence="4" id="KW-1185">Reference proteome</keyword>
<dbReference type="Proteomes" id="UP001501676">
    <property type="component" value="Unassembled WGS sequence"/>
</dbReference>
<feature type="transmembrane region" description="Helical" evidence="1">
    <location>
        <begin position="81"/>
        <end position="108"/>
    </location>
</feature>
<evidence type="ECO:0000313" key="3">
    <source>
        <dbReference type="EMBL" id="GAA3396066.1"/>
    </source>
</evidence>
<evidence type="ECO:0000313" key="4">
    <source>
        <dbReference type="Proteomes" id="UP001501676"/>
    </source>
</evidence>
<evidence type="ECO:0000256" key="1">
    <source>
        <dbReference type="SAM" id="Phobius"/>
    </source>
</evidence>
<feature type="domain" description="DUF7224" evidence="2">
    <location>
        <begin position="275"/>
        <end position="421"/>
    </location>
</feature>
<keyword evidence="1" id="KW-0472">Membrane</keyword>
<dbReference type="RefSeq" id="WP_345732704.1">
    <property type="nucleotide sequence ID" value="NZ_BAAAYN010000052.1"/>
</dbReference>
<feature type="transmembrane region" description="Helical" evidence="1">
    <location>
        <begin position="37"/>
        <end position="61"/>
    </location>
</feature>
<dbReference type="EMBL" id="BAAAYN010000052">
    <property type="protein sequence ID" value="GAA3396066.1"/>
    <property type="molecule type" value="Genomic_DNA"/>
</dbReference>
<organism evidence="3 4">
    <name type="scientific">Cryptosporangium minutisporangium</name>
    <dbReference type="NCBI Taxonomy" id="113569"/>
    <lineage>
        <taxon>Bacteria</taxon>
        <taxon>Bacillati</taxon>
        <taxon>Actinomycetota</taxon>
        <taxon>Actinomycetes</taxon>
        <taxon>Cryptosporangiales</taxon>
        <taxon>Cryptosporangiaceae</taxon>
        <taxon>Cryptosporangium</taxon>
    </lineage>
</organism>
<gene>
    <name evidence="3" type="ORF">GCM10020369_71420</name>
</gene>
<reference evidence="4" key="1">
    <citation type="journal article" date="2019" name="Int. J. Syst. Evol. Microbiol.">
        <title>The Global Catalogue of Microorganisms (GCM) 10K type strain sequencing project: providing services to taxonomists for standard genome sequencing and annotation.</title>
        <authorList>
            <consortium name="The Broad Institute Genomics Platform"/>
            <consortium name="The Broad Institute Genome Sequencing Center for Infectious Disease"/>
            <person name="Wu L."/>
            <person name="Ma J."/>
        </authorList>
    </citation>
    <scope>NUCLEOTIDE SEQUENCE [LARGE SCALE GENOMIC DNA]</scope>
    <source>
        <strain evidence="4">JCM 9458</strain>
    </source>
</reference>
<accession>A0ABP6TAS9</accession>
<comment type="caution">
    <text evidence="3">The sequence shown here is derived from an EMBL/GenBank/DDBJ whole genome shotgun (WGS) entry which is preliminary data.</text>
</comment>
<protein>
    <recommendedName>
        <fullName evidence="2">DUF7224 domain-containing protein</fullName>
    </recommendedName>
</protein>
<evidence type="ECO:0000259" key="2">
    <source>
        <dbReference type="Pfam" id="PF23866"/>
    </source>
</evidence>
<feature type="transmembrane region" description="Helical" evidence="1">
    <location>
        <begin position="190"/>
        <end position="211"/>
    </location>
</feature>
<feature type="transmembrane region" description="Helical" evidence="1">
    <location>
        <begin position="12"/>
        <end position="31"/>
    </location>
</feature>
<feature type="transmembrane region" description="Helical" evidence="1">
    <location>
        <begin position="114"/>
        <end position="138"/>
    </location>
</feature>
<keyword evidence="1" id="KW-1133">Transmembrane helix</keyword>
<dbReference type="Pfam" id="PF23866">
    <property type="entry name" value="DUF7224"/>
    <property type="match status" value="1"/>
</dbReference>
<keyword evidence="1" id="KW-0812">Transmembrane</keyword>
<feature type="transmembrane region" description="Helical" evidence="1">
    <location>
        <begin position="145"/>
        <end position="163"/>
    </location>
</feature>
<dbReference type="InterPro" id="IPR055648">
    <property type="entry name" value="DUF7224"/>
</dbReference>
<name>A0ABP6TAS9_9ACTN</name>
<proteinExistence type="predicted"/>
<feature type="transmembrane region" description="Helical" evidence="1">
    <location>
        <begin position="232"/>
        <end position="249"/>
    </location>
</feature>